<protein>
    <submittedName>
        <fullName evidence="2">Uncharacterized protein</fullName>
    </submittedName>
</protein>
<comment type="caution">
    <text evidence="2">The sequence shown here is derived from an EMBL/GenBank/DDBJ whole genome shotgun (WGS) entry which is preliminary data.</text>
</comment>
<accession>A0A9R1V3J1</accession>
<evidence type="ECO:0000313" key="2">
    <source>
        <dbReference type="EMBL" id="KAJ0197633.1"/>
    </source>
</evidence>
<dbReference type="Proteomes" id="UP000235145">
    <property type="component" value="Unassembled WGS sequence"/>
</dbReference>
<feature type="region of interest" description="Disordered" evidence="1">
    <location>
        <begin position="60"/>
        <end position="117"/>
    </location>
</feature>
<proteinExistence type="predicted"/>
<dbReference type="AlphaFoldDB" id="A0A9R1V3J1"/>
<evidence type="ECO:0000313" key="3">
    <source>
        <dbReference type="Proteomes" id="UP000235145"/>
    </source>
</evidence>
<dbReference type="EMBL" id="NBSK02000007">
    <property type="protein sequence ID" value="KAJ0197633.1"/>
    <property type="molecule type" value="Genomic_DNA"/>
</dbReference>
<gene>
    <name evidence="2" type="ORF">LSAT_V11C700376550</name>
</gene>
<reference evidence="2 3" key="1">
    <citation type="journal article" date="2017" name="Nat. Commun.">
        <title>Genome assembly with in vitro proximity ligation data and whole-genome triplication in lettuce.</title>
        <authorList>
            <person name="Reyes-Chin-Wo S."/>
            <person name="Wang Z."/>
            <person name="Yang X."/>
            <person name="Kozik A."/>
            <person name="Arikit S."/>
            <person name="Song C."/>
            <person name="Xia L."/>
            <person name="Froenicke L."/>
            <person name="Lavelle D.O."/>
            <person name="Truco M.J."/>
            <person name="Xia R."/>
            <person name="Zhu S."/>
            <person name="Xu C."/>
            <person name="Xu H."/>
            <person name="Xu X."/>
            <person name="Cox K."/>
            <person name="Korf I."/>
            <person name="Meyers B.C."/>
            <person name="Michelmore R.W."/>
        </authorList>
    </citation>
    <scope>NUCLEOTIDE SEQUENCE [LARGE SCALE GENOMIC DNA]</scope>
    <source>
        <strain evidence="3">cv. Salinas</strain>
        <tissue evidence="2">Seedlings</tissue>
    </source>
</reference>
<feature type="compositionally biased region" description="Basic and acidic residues" evidence="1">
    <location>
        <begin position="99"/>
        <end position="108"/>
    </location>
</feature>
<evidence type="ECO:0000256" key="1">
    <source>
        <dbReference type="SAM" id="MobiDB-lite"/>
    </source>
</evidence>
<organism evidence="2 3">
    <name type="scientific">Lactuca sativa</name>
    <name type="common">Garden lettuce</name>
    <dbReference type="NCBI Taxonomy" id="4236"/>
    <lineage>
        <taxon>Eukaryota</taxon>
        <taxon>Viridiplantae</taxon>
        <taxon>Streptophyta</taxon>
        <taxon>Embryophyta</taxon>
        <taxon>Tracheophyta</taxon>
        <taxon>Spermatophyta</taxon>
        <taxon>Magnoliopsida</taxon>
        <taxon>eudicotyledons</taxon>
        <taxon>Gunneridae</taxon>
        <taxon>Pentapetalae</taxon>
        <taxon>asterids</taxon>
        <taxon>campanulids</taxon>
        <taxon>Asterales</taxon>
        <taxon>Asteraceae</taxon>
        <taxon>Cichorioideae</taxon>
        <taxon>Cichorieae</taxon>
        <taxon>Lactucinae</taxon>
        <taxon>Lactuca</taxon>
    </lineage>
</organism>
<name>A0A9R1V3J1_LACSA</name>
<sequence>MWKQTCIYRKWELIGIPCRHDELDIYKSVHKVYWLDTWNKAYLFKMEPIKRRSIDFLTKLIPPPQHTQVGRPKKKRRQNEGERLSKKQRRNQGDGVKATQEEGSHRPTNDGVQKLSRKHISVTCSKRVLNISQDKFSWSNMSSHG</sequence>
<keyword evidence="3" id="KW-1185">Reference proteome</keyword>